<organism evidence="3 4">
    <name type="scientific">Thauera sinica</name>
    <dbReference type="NCBI Taxonomy" id="2665146"/>
    <lineage>
        <taxon>Bacteria</taxon>
        <taxon>Pseudomonadati</taxon>
        <taxon>Pseudomonadota</taxon>
        <taxon>Betaproteobacteria</taxon>
        <taxon>Rhodocyclales</taxon>
        <taxon>Zoogloeaceae</taxon>
        <taxon>Thauera</taxon>
    </lineage>
</organism>
<comment type="caution">
    <text evidence="3">The sequence shown here is derived from an EMBL/GenBank/DDBJ whole genome shotgun (WGS) entry which is preliminary data.</text>
</comment>
<dbReference type="Gene3D" id="1.10.443.10">
    <property type="entry name" value="Intergrase catalytic core"/>
    <property type="match status" value="1"/>
</dbReference>
<feature type="domain" description="Tyr recombinase" evidence="2">
    <location>
        <begin position="1"/>
        <end position="80"/>
    </location>
</feature>
<evidence type="ECO:0000259" key="2">
    <source>
        <dbReference type="PROSITE" id="PS51898"/>
    </source>
</evidence>
<keyword evidence="1" id="KW-0233">DNA recombination</keyword>
<evidence type="ECO:0000256" key="1">
    <source>
        <dbReference type="ARBA" id="ARBA00023172"/>
    </source>
</evidence>
<keyword evidence="4" id="KW-1185">Reference proteome</keyword>
<accession>A0ABW1ATK0</accession>
<name>A0ABW1ATK0_9RHOO</name>
<dbReference type="InterPro" id="IPR011010">
    <property type="entry name" value="DNA_brk_join_enz"/>
</dbReference>
<proteinExistence type="predicted"/>
<evidence type="ECO:0000313" key="4">
    <source>
        <dbReference type="Proteomes" id="UP001595974"/>
    </source>
</evidence>
<evidence type="ECO:0000313" key="3">
    <source>
        <dbReference type="EMBL" id="MFC5770612.1"/>
    </source>
</evidence>
<dbReference type="RefSeq" id="WP_385961417.1">
    <property type="nucleotide sequence ID" value="NZ_JBHSOG010000051.1"/>
</dbReference>
<dbReference type="EMBL" id="JBHSOG010000051">
    <property type="protein sequence ID" value="MFC5770612.1"/>
    <property type="molecule type" value="Genomic_DNA"/>
</dbReference>
<sequence>MKEVFERAAKRVEERGDEFVSRANALRAASAHWLRHTAGSNMAGAEVDLRFVRDNLGHESITTTSLYLHGDDDERHKATERGHRIAWS</sequence>
<dbReference type="Proteomes" id="UP001595974">
    <property type="component" value="Unassembled WGS sequence"/>
</dbReference>
<dbReference type="PROSITE" id="PS51898">
    <property type="entry name" value="TYR_RECOMBINASE"/>
    <property type="match status" value="1"/>
</dbReference>
<dbReference type="InterPro" id="IPR013762">
    <property type="entry name" value="Integrase-like_cat_sf"/>
</dbReference>
<dbReference type="CDD" id="cd00397">
    <property type="entry name" value="DNA_BRE_C"/>
    <property type="match status" value="1"/>
</dbReference>
<dbReference type="Pfam" id="PF00589">
    <property type="entry name" value="Phage_integrase"/>
    <property type="match status" value="1"/>
</dbReference>
<reference evidence="4" key="1">
    <citation type="journal article" date="2019" name="Int. J. Syst. Evol. Microbiol.">
        <title>The Global Catalogue of Microorganisms (GCM) 10K type strain sequencing project: providing services to taxonomists for standard genome sequencing and annotation.</title>
        <authorList>
            <consortium name="The Broad Institute Genomics Platform"/>
            <consortium name="The Broad Institute Genome Sequencing Center for Infectious Disease"/>
            <person name="Wu L."/>
            <person name="Ma J."/>
        </authorList>
    </citation>
    <scope>NUCLEOTIDE SEQUENCE [LARGE SCALE GENOMIC DNA]</scope>
    <source>
        <strain evidence="4">SHR3</strain>
    </source>
</reference>
<dbReference type="SUPFAM" id="SSF56349">
    <property type="entry name" value="DNA breaking-rejoining enzymes"/>
    <property type="match status" value="1"/>
</dbReference>
<dbReference type="InterPro" id="IPR002104">
    <property type="entry name" value="Integrase_catalytic"/>
</dbReference>
<gene>
    <name evidence="3" type="ORF">ACFPTN_14625</name>
</gene>
<protein>
    <submittedName>
        <fullName evidence="3">Tyrosine-type recombinase/integrase</fullName>
    </submittedName>
</protein>